<feature type="transmembrane region" description="Helical" evidence="6">
    <location>
        <begin position="222"/>
        <end position="239"/>
    </location>
</feature>
<evidence type="ECO:0000256" key="1">
    <source>
        <dbReference type="ARBA" id="ARBA00004651"/>
    </source>
</evidence>
<dbReference type="Gene3D" id="1.20.1640.10">
    <property type="entry name" value="Multidrug efflux transporter AcrB transmembrane domain"/>
    <property type="match status" value="2"/>
</dbReference>
<feature type="transmembrane region" description="Helical" evidence="6">
    <location>
        <begin position="406"/>
        <end position="424"/>
    </location>
</feature>
<dbReference type="PANTHER" id="PTHR33406">
    <property type="entry name" value="MEMBRANE PROTEIN MJ1562-RELATED"/>
    <property type="match status" value="1"/>
</dbReference>
<dbReference type="EMBL" id="CP041235">
    <property type="protein sequence ID" value="QOP43268.1"/>
    <property type="molecule type" value="Genomic_DNA"/>
</dbReference>
<accession>A0A7M1B3H8</accession>
<feature type="transmembrane region" description="Helical" evidence="6">
    <location>
        <begin position="349"/>
        <end position="372"/>
    </location>
</feature>
<feature type="transmembrane region" description="Helical" evidence="6">
    <location>
        <begin position="697"/>
        <end position="717"/>
    </location>
</feature>
<evidence type="ECO:0000256" key="5">
    <source>
        <dbReference type="ARBA" id="ARBA00023136"/>
    </source>
</evidence>
<gene>
    <name evidence="8" type="ORF">FJR45_04635</name>
</gene>
<organism evidence="8 9">
    <name type="scientific">Sulfurimonas sediminis</name>
    <dbReference type="NCBI Taxonomy" id="2590020"/>
    <lineage>
        <taxon>Bacteria</taxon>
        <taxon>Pseudomonadati</taxon>
        <taxon>Campylobacterota</taxon>
        <taxon>Epsilonproteobacteria</taxon>
        <taxon>Campylobacterales</taxon>
        <taxon>Sulfurimonadaceae</taxon>
        <taxon>Sulfurimonas</taxon>
    </lineage>
</organism>
<comment type="subcellular location">
    <subcellularLocation>
        <location evidence="1">Cell membrane</location>
        <topology evidence="1">Multi-pass membrane protein</topology>
    </subcellularLocation>
</comment>
<evidence type="ECO:0000259" key="7">
    <source>
        <dbReference type="PROSITE" id="PS50156"/>
    </source>
</evidence>
<feature type="transmembrane region" description="Helical" evidence="6">
    <location>
        <begin position="278"/>
        <end position="297"/>
    </location>
</feature>
<dbReference type="InterPro" id="IPR004869">
    <property type="entry name" value="MMPL_dom"/>
</dbReference>
<reference evidence="8 9" key="1">
    <citation type="submission" date="2019-06" db="EMBL/GenBank/DDBJ databases">
        <title>Sulfurimonas gotlandica sp. nov., a chemoautotrophic and psychrotolerant epsilonproteobacterium isolated from a pelagic redoxcline, and an emended description of the genus Sulfurimonas.</title>
        <authorList>
            <person name="Wang S."/>
            <person name="Jiang L."/>
            <person name="Shao Z."/>
        </authorList>
    </citation>
    <scope>NUCLEOTIDE SEQUENCE [LARGE SCALE GENOMIC DNA]</scope>
    <source>
        <strain evidence="8 9">S2-6</strain>
    </source>
</reference>
<keyword evidence="9" id="KW-1185">Reference proteome</keyword>
<dbReference type="InterPro" id="IPR001036">
    <property type="entry name" value="Acrflvin-R"/>
</dbReference>
<dbReference type="PROSITE" id="PS50156">
    <property type="entry name" value="SSD"/>
    <property type="match status" value="2"/>
</dbReference>
<dbReference type="InterPro" id="IPR000731">
    <property type="entry name" value="SSD"/>
</dbReference>
<dbReference type="SUPFAM" id="SSF82866">
    <property type="entry name" value="Multidrug efflux transporter AcrB transmembrane domain"/>
    <property type="match status" value="2"/>
</dbReference>
<evidence type="ECO:0000256" key="4">
    <source>
        <dbReference type="ARBA" id="ARBA00022989"/>
    </source>
</evidence>
<dbReference type="InterPro" id="IPR050545">
    <property type="entry name" value="Mycobact_MmpL"/>
</dbReference>
<protein>
    <submittedName>
        <fullName evidence="8">MMPL family transporter</fullName>
    </submittedName>
</protein>
<dbReference type="GO" id="GO:0005886">
    <property type="term" value="C:plasma membrane"/>
    <property type="evidence" value="ECO:0007669"/>
    <property type="project" value="UniProtKB-SubCell"/>
</dbReference>
<feature type="transmembrane region" description="Helical" evidence="6">
    <location>
        <begin position="318"/>
        <end position="337"/>
    </location>
</feature>
<feature type="transmembrane region" description="Helical" evidence="6">
    <location>
        <begin position="729"/>
        <end position="751"/>
    </location>
</feature>
<proteinExistence type="predicted"/>
<evidence type="ECO:0000256" key="3">
    <source>
        <dbReference type="ARBA" id="ARBA00022692"/>
    </source>
</evidence>
<dbReference type="PRINTS" id="PR00702">
    <property type="entry name" value="ACRIFLAVINRP"/>
</dbReference>
<feature type="domain" description="SSD" evidence="7">
    <location>
        <begin position="631"/>
        <end position="753"/>
    </location>
</feature>
<evidence type="ECO:0000256" key="6">
    <source>
        <dbReference type="SAM" id="Phobius"/>
    </source>
</evidence>
<feature type="transmembrane region" description="Helical" evidence="6">
    <location>
        <begin position="246"/>
        <end position="266"/>
    </location>
</feature>
<keyword evidence="5 6" id="KW-0472">Membrane</keyword>
<dbReference type="AlphaFoldDB" id="A0A7M1B3H8"/>
<feature type="transmembrane region" description="Helical" evidence="6">
    <location>
        <begin position="628"/>
        <end position="650"/>
    </location>
</feature>
<sequence>MKKFVDLILKFRWFIVTLIPLLTLVLAYQLKYAQFDGSYRIWFGKESQTLKQYDAFKNTFGNDDSIIIVFRDENGIFNKKALHVIERLTQKLWQTKYIARVDSLTNYQYIHKNPQDEDDILIDDFIEDIDALHVKDLQKKREIASGEDLIVNRIISKDAKTTMIVGRLTPKAGNTIGASKHIMQDINRYIQEEKKSGYKFYLAGGPVVNTTFSSLGQYDVKTFTPLVLLIAMLLLWVIFRKISGVLLTVGVVVFTFTIVLSLQTLLGYKLNNFTANMPVFIIAIGIADAMHLFWIYLLGRKAGLDNYAAIHDTLEKNLLPTFLTSITTAVGFASLGISDIVPIKTLGLATANAAVLAFVITVLFVPAALAIINMKVRVTPKTTTQNTLGSFAKKYAKFIIKYDNQIITGTLLLFLFIALGLTNLKVDSNAVHYFREDVPFRQTVNMIQKNLTGPMSYEVVIDSKITDGIKNAKFMQTVDRFSQALKEKFPDARHTSSLVDVVKKFNEVMDADKSIPDNSNLIAQYLLLYSLSLPQGMEINDKMDVNERLLRLTVAMNVVDTSKDLQMIEWIEQWWKKTPYSAQVNGQTQMFAHMQADVTDTLIQSILLAIAVTSLLMFFIFKNIKMIPLFLIPNILPIVLVIGVMGWLGINIDLGVAISGAIILGIAIDDTIHFLVKYKEARKKSFDFENALAYVMQYAGLAMVLTTVVLSSAFIVFRLSQFMLNANFGLITAIALLIALLVDLLLLPALLKKIDGKTKSILIKKEKI</sequence>
<keyword evidence="2" id="KW-1003">Cell membrane</keyword>
<evidence type="ECO:0000313" key="9">
    <source>
        <dbReference type="Proteomes" id="UP000593719"/>
    </source>
</evidence>
<dbReference type="Proteomes" id="UP000593719">
    <property type="component" value="Chromosome"/>
</dbReference>
<dbReference type="KEGG" id="ssei:FJR45_04635"/>
<dbReference type="GO" id="GO:0022857">
    <property type="term" value="F:transmembrane transporter activity"/>
    <property type="evidence" value="ECO:0007669"/>
    <property type="project" value="InterPro"/>
</dbReference>
<dbReference type="PANTHER" id="PTHR33406:SF12">
    <property type="entry name" value="BLR2997 PROTEIN"/>
    <property type="match status" value="1"/>
</dbReference>
<dbReference type="Pfam" id="PF03176">
    <property type="entry name" value="MMPL"/>
    <property type="match status" value="2"/>
</dbReference>
<keyword evidence="3 6" id="KW-0812">Transmembrane</keyword>
<dbReference type="RefSeq" id="WP_193151561.1">
    <property type="nucleotide sequence ID" value="NZ_CP041235.1"/>
</dbReference>
<feature type="transmembrane region" description="Helical" evidence="6">
    <location>
        <begin position="602"/>
        <end position="621"/>
    </location>
</feature>
<name>A0A7M1B3H8_9BACT</name>
<feature type="transmembrane region" description="Helical" evidence="6">
    <location>
        <begin position="656"/>
        <end position="676"/>
    </location>
</feature>
<feature type="domain" description="SSD" evidence="7">
    <location>
        <begin position="251"/>
        <end position="371"/>
    </location>
</feature>
<evidence type="ECO:0000256" key="2">
    <source>
        <dbReference type="ARBA" id="ARBA00022475"/>
    </source>
</evidence>
<keyword evidence="4 6" id="KW-1133">Transmembrane helix</keyword>
<evidence type="ECO:0000313" key="8">
    <source>
        <dbReference type="EMBL" id="QOP43268.1"/>
    </source>
</evidence>